<dbReference type="AlphaFoldDB" id="A0A0F6YHS7"/>
<dbReference type="InterPro" id="IPR011059">
    <property type="entry name" value="Metal-dep_hydrolase_composite"/>
</dbReference>
<dbReference type="Proteomes" id="UP000034883">
    <property type="component" value="Chromosome"/>
</dbReference>
<dbReference type="CDD" id="cd01297">
    <property type="entry name" value="D-aminoacylase"/>
    <property type="match status" value="1"/>
</dbReference>
<reference evidence="2 3" key="1">
    <citation type="submission" date="2015-03" db="EMBL/GenBank/DDBJ databases">
        <title>Genome assembly of Sandaracinus amylolyticus DSM 53668.</title>
        <authorList>
            <person name="Sharma G."/>
            <person name="Subramanian S."/>
        </authorList>
    </citation>
    <scope>NUCLEOTIDE SEQUENCE [LARGE SCALE GENOMIC DNA]</scope>
    <source>
        <strain evidence="2 3">DSM 53668</strain>
    </source>
</reference>
<dbReference type="PANTHER" id="PTHR11647:SF1">
    <property type="entry name" value="COLLAPSIN RESPONSE MEDIATOR PROTEIN"/>
    <property type="match status" value="1"/>
</dbReference>
<dbReference type="GO" id="GO:0016812">
    <property type="term" value="F:hydrolase activity, acting on carbon-nitrogen (but not peptide) bonds, in cyclic amides"/>
    <property type="evidence" value="ECO:0007669"/>
    <property type="project" value="TreeGrafter"/>
</dbReference>
<evidence type="ECO:0000259" key="1">
    <source>
        <dbReference type="Pfam" id="PF07969"/>
    </source>
</evidence>
<gene>
    <name evidence="2" type="ORF">DB32_002569</name>
</gene>
<dbReference type="InterPro" id="IPR032466">
    <property type="entry name" value="Metal_Hydrolase"/>
</dbReference>
<dbReference type="STRING" id="927083.DB32_002569"/>
<dbReference type="RefSeq" id="WP_053232659.1">
    <property type="nucleotide sequence ID" value="NZ_CP011125.1"/>
</dbReference>
<accession>A0A0F6YHS7</accession>
<protein>
    <submittedName>
        <fullName evidence="2">D-aminoacylase</fullName>
    </submittedName>
</protein>
<keyword evidence="3" id="KW-1185">Reference proteome</keyword>
<dbReference type="EMBL" id="CP011125">
    <property type="protein sequence ID" value="AKF05420.1"/>
    <property type="molecule type" value="Genomic_DNA"/>
</dbReference>
<organism evidence="2 3">
    <name type="scientific">Sandaracinus amylolyticus</name>
    <dbReference type="NCBI Taxonomy" id="927083"/>
    <lineage>
        <taxon>Bacteria</taxon>
        <taxon>Pseudomonadati</taxon>
        <taxon>Myxococcota</taxon>
        <taxon>Polyangia</taxon>
        <taxon>Polyangiales</taxon>
        <taxon>Sandaracinaceae</taxon>
        <taxon>Sandaracinus</taxon>
    </lineage>
</organism>
<feature type="domain" description="Amidohydrolase 3" evidence="1">
    <location>
        <begin position="42"/>
        <end position="274"/>
    </location>
</feature>
<dbReference type="PANTHER" id="PTHR11647">
    <property type="entry name" value="HYDRANTOINASE/DIHYDROPYRIMIDINASE FAMILY MEMBER"/>
    <property type="match status" value="1"/>
</dbReference>
<dbReference type="OrthoDB" id="9766983at2"/>
<evidence type="ECO:0000313" key="2">
    <source>
        <dbReference type="EMBL" id="AKF05420.1"/>
    </source>
</evidence>
<dbReference type="GO" id="GO:0005829">
    <property type="term" value="C:cytosol"/>
    <property type="evidence" value="ECO:0007669"/>
    <property type="project" value="TreeGrafter"/>
</dbReference>
<evidence type="ECO:0000313" key="3">
    <source>
        <dbReference type="Proteomes" id="UP000034883"/>
    </source>
</evidence>
<dbReference type="InterPro" id="IPR050378">
    <property type="entry name" value="Metallo-dep_Hydrolases_sf"/>
</dbReference>
<dbReference type="InterPro" id="IPR013108">
    <property type="entry name" value="Amidohydro_3"/>
</dbReference>
<dbReference type="Pfam" id="PF07969">
    <property type="entry name" value="Amidohydro_3"/>
    <property type="match status" value="2"/>
</dbReference>
<sequence length="543" mass="59599">MRLLLRNATIIDGTGAEAEAGDVLLEDDHIAELGATTLAPDEVIDARGLVVTPGFIDVHSHSDFTLPGDPEARAKVMQGVTSEVVGNCGLGLFPSNETVERFYALLSPMLFGEPGGGCFRDIDAYRARLEERGVSVNVVPLVPHGNVRCQAMGLAERAARPDEIARMRDSVDTNMRQGAFGLSTGLVYAPGAFADTEEIVELAKVSAAHGGIYASHMRDEGSRLVQSVEETLRIGREAKIPVQISHHKAADRWNWGKVETTLAMVDRARAEGLDVHSDVYPYTAGSTVLSAMFLPLWAFEGSQDRLLERLRDPKVREQIVEGSKERMMKLATLPGVLDRIVPKRLILPFVLFELSRLVVVSSLKNQQQYEGMTLREIAKARKQKLYDMLLDLLVEEELAIAAIAHVMSEDDVQRVMAHDATMIGTDGFPQREGKPHPRAFGTYARVIEHYVRERRLFGIETAIHKMTGMVAKKLGLRDRGVLRAGAKADVVVLDAARVKDRATYASPKNHPEGIVHVFVNGVHTVKNGKHTGARGGRVLHRAG</sequence>
<name>A0A0F6YHS7_9BACT</name>
<dbReference type="KEGG" id="samy:DB32_002569"/>
<dbReference type="Gene3D" id="3.20.20.140">
    <property type="entry name" value="Metal-dependent hydrolases"/>
    <property type="match status" value="2"/>
</dbReference>
<proteinExistence type="predicted"/>
<dbReference type="SUPFAM" id="SSF51338">
    <property type="entry name" value="Composite domain of metallo-dependent hydrolases"/>
    <property type="match status" value="1"/>
</dbReference>
<dbReference type="SUPFAM" id="SSF51556">
    <property type="entry name" value="Metallo-dependent hydrolases"/>
    <property type="match status" value="1"/>
</dbReference>
<feature type="domain" description="Amidohydrolase 3" evidence="1">
    <location>
        <begin position="403"/>
        <end position="522"/>
    </location>
</feature>